<protein>
    <submittedName>
        <fullName evidence="11">TRAP transporter small permease</fullName>
    </submittedName>
</protein>
<keyword evidence="3" id="KW-1003">Cell membrane</keyword>
<evidence type="ECO:0000256" key="9">
    <source>
        <dbReference type="SAM" id="Phobius"/>
    </source>
</evidence>
<evidence type="ECO:0000256" key="7">
    <source>
        <dbReference type="ARBA" id="ARBA00023136"/>
    </source>
</evidence>
<dbReference type="GO" id="GO:0005886">
    <property type="term" value="C:plasma membrane"/>
    <property type="evidence" value="ECO:0007669"/>
    <property type="project" value="UniProtKB-SubCell"/>
</dbReference>
<feature type="transmembrane region" description="Helical" evidence="9">
    <location>
        <begin position="12"/>
        <end position="32"/>
    </location>
</feature>
<evidence type="ECO:0000256" key="4">
    <source>
        <dbReference type="ARBA" id="ARBA00022519"/>
    </source>
</evidence>
<evidence type="ECO:0000256" key="3">
    <source>
        <dbReference type="ARBA" id="ARBA00022475"/>
    </source>
</evidence>
<dbReference type="InterPro" id="IPR007387">
    <property type="entry name" value="TRAP_DctQ"/>
</dbReference>
<gene>
    <name evidence="11" type="ORF">H8S57_14485</name>
</gene>
<organism evidence="11 12">
    <name type="scientific">Lawsonibacter hominis</name>
    <dbReference type="NCBI Taxonomy" id="2763053"/>
    <lineage>
        <taxon>Bacteria</taxon>
        <taxon>Bacillati</taxon>
        <taxon>Bacillota</taxon>
        <taxon>Clostridia</taxon>
        <taxon>Eubacteriales</taxon>
        <taxon>Oscillospiraceae</taxon>
        <taxon>Lawsonibacter</taxon>
    </lineage>
</organism>
<keyword evidence="5 9" id="KW-0812">Transmembrane</keyword>
<feature type="transmembrane region" description="Helical" evidence="9">
    <location>
        <begin position="88"/>
        <end position="106"/>
    </location>
</feature>
<feature type="transmembrane region" description="Helical" evidence="9">
    <location>
        <begin position="132"/>
        <end position="149"/>
    </location>
</feature>
<keyword evidence="7 9" id="KW-0472">Membrane</keyword>
<dbReference type="GO" id="GO:0022857">
    <property type="term" value="F:transmembrane transporter activity"/>
    <property type="evidence" value="ECO:0007669"/>
    <property type="project" value="TreeGrafter"/>
</dbReference>
<dbReference type="PANTHER" id="PTHR35011:SF2">
    <property type="entry name" value="2,3-DIKETO-L-GULONATE TRAP TRANSPORTER SMALL PERMEASE PROTEIN YIAM"/>
    <property type="match status" value="1"/>
</dbReference>
<dbReference type="Proteomes" id="UP000661435">
    <property type="component" value="Unassembled WGS sequence"/>
</dbReference>
<comment type="subcellular location">
    <subcellularLocation>
        <location evidence="1">Cell inner membrane</location>
        <topology evidence="1">Multi-pass membrane protein</topology>
    </subcellularLocation>
</comment>
<comment type="similarity">
    <text evidence="8">Belongs to the TRAP transporter small permease family.</text>
</comment>
<comment type="caution">
    <text evidence="11">The sequence shown here is derived from an EMBL/GenBank/DDBJ whole genome shotgun (WGS) entry which is preliminary data.</text>
</comment>
<proteinExistence type="inferred from homology"/>
<dbReference type="RefSeq" id="WP_186908743.1">
    <property type="nucleotide sequence ID" value="NZ_JACOPP010000029.1"/>
</dbReference>
<feature type="transmembrane region" description="Helical" evidence="9">
    <location>
        <begin position="44"/>
        <end position="67"/>
    </location>
</feature>
<evidence type="ECO:0000256" key="8">
    <source>
        <dbReference type="ARBA" id="ARBA00038436"/>
    </source>
</evidence>
<name>A0A8J6J747_9FIRM</name>
<dbReference type="Pfam" id="PF04290">
    <property type="entry name" value="DctQ"/>
    <property type="match status" value="1"/>
</dbReference>
<feature type="domain" description="Tripartite ATP-independent periplasmic transporters DctQ component" evidence="10">
    <location>
        <begin position="26"/>
        <end position="157"/>
    </location>
</feature>
<reference evidence="11" key="1">
    <citation type="submission" date="2020-08" db="EMBL/GenBank/DDBJ databases">
        <title>Genome public.</title>
        <authorList>
            <person name="Liu C."/>
            <person name="Sun Q."/>
        </authorList>
    </citation>
    <scope>NUCLEOTIDE SEQUENCE</scope>
    <source>
        <strain evidence="11">NSJ-51</strain>
    </source>
</reference>
<evidence type="ECO:0000256" key="1">
    <source>
        <dbReference type="ARBA" id="ARBA00004429"/>
    </source>
</evidence>
<accession>A0A8J6J747</accession>
<evidence type="ECO:0000313" key="11">
    <source>
        <dbReference type="EMBL" id="MBC5734923.1"/>
    </source>
</evidence>
<evidence type="ECO:0000259" key="10">
    <source>
        <dbReference type="Pfam" id="PF04290"/>
    </source>
</evidence>
<sequence length="174" mass="19605">MKAYSRICDVVFNIVKWIVAIAMMFMVILTFVEVIRRYFFHQNWVWSEILVRYLIVWCTFLGGAAAYRVGALTNFDLVTQKLGKKTQLVLELVCTVIILLLSVWLTKLGADSFLRPSIANQISVELHISVKWIYLGIPVGLGAMALFAIEKLLKVIRELKAVGSAAPGKEVEQA</sequence>
<dbReference type="PANTHER" id="PTHR35011">
    <property type="entry name" value="2,3-DIKETO-L-GULONATE TRAP TRANSPORTER SMALL PERMEASE PROTEIN YIAM"/>
    <property type="match status" value="1"/>
</dbReference>
<keyword evidence="12" id="KW-1185">Reference proteome</keyword>
<evidence type="ECO:0000256" key="6">
    <source>
        <dbReference type="ARBA" id="ARBA00022989"/>
    </source>
</evidence>
<evidence type="ECO:0000313" key="12">
    <source>
        <dbReference type="Proteomes" id="UP000661435"/>
    </source>
</evidence>
<keyword evidence="6 9" id="KW-1133">Transmembrane helix</keyword>
<dbReference type="AlphaFoldDB" id="A0A8J6J747"/>
<dbReference type="InterPro" id="IPR055348">
    <property type="entry name" value="DctQ"/>
</dbReference>
<evidence type="ECO:0000256" key="2">
    <source>
        <dbReference type="ARBA" id="ARBA00022448"/>
    </source>
</evidence>
<keyword evidence="2" id="KW-0813">Transport</keyword>
<dbReference type="EMBL" id="JACOPP010000029">
    <property type="protein sequence ID" value="MBC5734923.1"/>
    <property type="molecule type" value="Genomic_DNA"/>
</dbReference>
<dbReference type="GO" id="GO:0015740">
    <property type="term" value="P:C4-dicarboxylate transport"/>
    <property type="evidence" value="ECO:0007669"/>
    <property type="project" value="TreeGrafter"/>
</dbReference>
<evidence type="ECO:0000256" key="5">
    <source>
        <dbReference type="ARBA" id="ARBA00022692"/>
    </source>
</evidence>
<keyword evidence="4" id="KW-0997">Cell inner membrane</keyword>